<comment type="cofactor">
    <cofactor evidence="1">
        <name>Zn(2+)</name>
        <dbReference type="ChEBI" id="CHEBI:29105"/>
    </cofactor>
    <text evidence="1">Binds 1 zinc ion per subunit.</text>
</comment>
<feature type="domain" description="Microcystin LR degradation protein MlrC C-terminal" evidence="2">
    <location>
        <begin position="306"/>
        <end position="481"/>
    </location>
</feature>
<dbReference type="RefSeq" id="WP_059239424.1">
    <property type="nucleotide sequence ID" value="NZ_CABVPX010000008.1"/>
</dbReference>
<dbReference type="Pfam" id="PF07171">
    <property type="entry name" value="MlrC_C"/>
    <property type="match status" value="1"/>
</dbReference>
<dbReference type="PIRSF" id="PIRSF012702">
    <property type="entry name" value="UCP012702"/>
    <property type="match status" value="1"/>
</dbReference>
<keyword evidence="1" id="KW-0479">Metal-binding</keyword>
<organism evidence="4 5">
    <name type="scientific">Burkholderia arboris</name>
    <dbReference type="NCBI Taxonomy" id="488730"/>
    <lineage>
        <taxon>Bacteria</taxon>
        <taxon>Pseudomonadati</taxon>
        <taxon>Pseudomonadota</taxon>
        <taxon>Betaproteobacteria</taxon>
        <taxon>Burkholderiales</taxon>
        <taxon>Burkholderiaceae</taxon>
        <taxon>Burkholderia</taxon>
        <taxon>Burkholderia cepacia complex</taxon>
    </lineage>
</organism>
<dbReference type="Proteomes" id="UP000494172">
    <property type="component" value="Unassembled WGS sequence"/>
</dbReference>
<dbReference type="GO" id="GO:0006508">
    <property type="term" value="P:proteolysis"/>
    <property type="evidence" value="ECO:0007669"/>
    <property type="project" value="UniProtKB-KW"/>
</dbReference>
<evidence type="ECO:0000259" key="2">
    <source>
        <dbReference type="Pfam" id="PF07171"/>
    </source>
</evidence>
<evidence type="ECO:0000313" key="5">
    <source>
        <dbReference type="Proteomes" id="UP000494172"/>
    </source>
</evidence>
<dbReference type="GO" id="GO:0008237">
    <property type="term" value="F:metallopeptidase activity"/>
    <property type="evidence" value="ECO:0007669"/>
    <property type="project" value="UniProtKB-KW"/>
</dbReference>
<protein>
    <recommendedName>
        <fullName evidence="1">Microcystinase C</fullName>
        <shortName evidence="1">MlrC</shortName>
    </recommendedName>
</protein>
<evidence type="ECO:0000259" key="3">
    <source>
        <dbReference type="Pfam" id="PF07364"/>
    </source>
</evidence>
<comment type="similarity">
    <text evidence="1">Belongs to the peptidase M81 family.</text>
</comment>
<reference evidence="4 5" key="1">
    <citation type="submission" date="2019-09" db="EMBL/GenBank/DDBJ databases">
        <authorList>
            <person name="Depoorter E."/>
        </authorList>
    </citation>
    <scope>NUCLEOTIDE SEQUENCE [LARGE SCALE GENOMIC DNA]</scope>
    <source>
        <strain evidence="4">LMG 24066</strain>
    </source>
</reference>
<comment type="caution">
    <text evidence="4">The sequence shown here is derived from an EMBL/GenBank/DDBJ whole genome shotgun (WGS) entry which is preliminary data.</text>
</comment>
<feature type="domain" description="Microcystin LR degradation protein MlrC N-terminal" evidence="3">
    <location>
        <begin position="2"/>
        <end position="291"/>
    </location>
</feature>
<dbReference type="GO" id="GO:0046872">
    <property type="term" value="F:metal ion binding"/>
    <property type="evidence" value="ECO:0007669"/>
    <property type="project" value="UniProtKB-KW"/>
</dbReference>
<gene>
    <name evidence="4" type="ORF">BAR24066_02451</name>
</gene>
<comment type="function">
    <text evidence="1">Involved in peptidolytic degradation of cyclic heptapeptide hepatotoxin microcystin (MC).</text>
</comment>
<dbReference type="AlphaFoldDB" id="A0A9Q9UQ91"/>
<accession>A0A9Q9UQ91</accession>
<dbReference type="InterPro" id="IPR015995">
    <property type="entry name" value="MlrC_N"/>
</dbReference>
<proteinExistence type="inferred from homology"/>
<dbReference type="EMBL" id="CABVPX010000008">
    <property type="protein sequence ID" value="VWB53583.1"/>
    <property type="molecule type" value="Genomic_DNA"/>
</dbReference>
<evidence type="ECO:0000313" key="4">
    <source>
        <dbReference type="EMBL" id="VWB53583.1"/>
    </source>
</evidence>
<keyword evidence="1" id="KW-0482">Metalloprotease</keyword>
<sequence>MRIFVAALAHETNSFSPIPTSLHSFEERTLYRPAGGVPDERADELVGYGTFVREARARGHEVSASIFAFAEPGAPCSQQDYETLRDEILDGLRGAQPVDIVLYLLHGAQMAQGYDDCEGDLLAKTRALVGPDVVIGVELDLHANVTAAMLDHCDILLACKHYPHTDFDERAVDLINLAERAARGEIRPTMHFERVPMLGMFFTTEPRMARLNQDAADREGRDGILSVSLIHGFPWSDFPDTGAGVLVVSDGNRAAASAQGRTLARELAHGFVAVRDETHALRLPIERILDEIEAAPPDAPGRPFVIADTADNPGGGAGSDSTFILEAILERGLRNVAIGMIWDPVAAVFARDAGVGATIALRLGGKSGPRAGRPLDVVARVLAVDAGLAQRDETFKFPGPGLGLSAVLDIDGVRVVVNSVRQQTYSPSCFFDLGIDLRRCRIVVVKSTQHFQALFGPLARAIYYCDTPGSLSLDFRADDYARLARPMWPFDEITA</sequence>
<name>A0A9Q9UQ91_9BURK</name>
<keyword evidence="1" id="KW-0378">Hydrolase</keyword>
<evidence type="ECO:0000256" key="1">
    <source>
        <dbReference type="PIRNR" id="PIRNR012702"/>
    </source>
</evidence>
<dbReference type="InterPro" id="IPR009197">
    <property type="entry name" value="MlrC"/>
</dbReference>
<dbReference type="Pfam" id="PF07364">
    <property type="entry name" value="DUF1485"/>
    <property type="match status" value="1"/>
</dbReference>
<keyword evidence="1" id="KW-0645">Protease</keyword>
<dbReference type="InterPro" id="IPR010799">
    <property type="entry name" value="MlrC_C"/>
</dbReference>